<keyword evidence="3" id="KW-0547">Nucleotide-binding</keyword>
<dbReference type="InterPro" id="IPR014721">
    <property type="entry name" value="Ribsml_uS5_D2-typ_fold_subgr"/>
</dbReference>
<dbReference type="SUPFAM" id="SSF54211">
    <property type="entry name" value="Ribosomal protein S5 domain 2-like"/>
    <property type="match status" value="1"/>
</dbReference>
<name>A0A381DH12_9BACT</name>
<dbReference type="AlphaFoldDB" id="A0A381DH12"/>
<keyword evidence="4 7" id="KW-0418">Kinase</keyword>
<dbReference type="RefSeq" id="WP_089182437.1">
    <property type="nucleotide sequence ID" value="NZ_CP043427.1"/>
</dbReference>
<keyword evidence="5" id="KW-0067">ATP-binding</keyword>
<keyword evidence="2 7" id="KW-0808">Transferase</keyword>
<evidence type="ECO:0000256" key="5">
    <source>
        <dbReference type="ARBA" id="ARBA00022840"/>
    </source>
</evidence>
<dbReference type="InterPro" id="IPR020568">
    <property type="entry name" value="Ribosomal_Su5_D2-typ_SF"/>
</dbReference>
<evidence type="ECO:0000259" key="6">
    <source>
        <dbReference type="Pfam" id="PF00288"/>
    </source>
</evidence>
<evidence type="ECO:0000256" key="2">
    <source>
        <dbReference type="ARBA" id="ARBA00022679"/>
    </source>
</evidence>
<dbReference type="PIRSF" id="PIRSF010376">
    <property type="entry name" value="IspE"/>
    <property type="match status" value="1"/>
</dbReference>
<accession>A0A381DH12</accession>
<dbReference type="PANTHER" id="PTHR43527">
    <property type="entry name" value="4-DIPHOSPHOCYTIDYL-2-C-METHYL-D-ERYTHRITOL KINASE, CHLOROPLASTIC"/>
    <property type="match status" value="1"/>
</dbReference>
<dbReference type="InterPro" id="IPR004424">
    <property type="entry name" value="IspE"/>
</dbReference>
<dbReference type="GO" id="GO:0016114">
    <property type="term" value="P:terpenoid biosynthetic process"/>
    <property type="evidence" value="ECO:0007669"/>
    <property type="project" value="InterPro"/>
</dbReference>
<dbReference type="OrthoDB" id="9809438at2"/>
<dbReference type="Proteomes" id="UP000254920">
    <property type="component" value="Unassembled WGS sequence"/>
</dbReference>
<dbReference type="InterPro" id="IPR006204">
    <property type="entry name" value="GHMP_kinase_N_dom"/>
</dbReference>
<keyword evidence="8" id="KW-1185">Reference proteome</keyword>
<dbReference type="Gene3D" id="3.30.230.10">
    <property type="match status" value="1"/>
</dbReference>
<dbReference type="PANTHER" id="PTHR43527:SF2">
    <property type="entry name" value="4-DIPHOSPHOCYTIDYL-2-C-METHYL-D-ERYTHRITOL KINASE, CHLOROPLASTIC"/>
    <property type="match status" value="1"/>
</dbReference>
<evidence type="ECO:0000256" key="4">
    <source>
        <dbReference type="ARBA" id="ARBA00022777"/>
    </source>
</evidence>
<organism evidence="7 8">
    <name type="scientific">Campylobacter sputorum subsp. sputorum</name>
    <dbReference type="NCBI Taxonomy" id="32024"/>
    <lineage>
        <taxon>Bacteria</taxon>
        <taxon>Pseudomonadati</taxon>
        <taxon>Campylobacterota</taxon>
        <taxon>Epsilonproteobacteria</taxon>
        <taxon>Campylobacterales</taxon>
        <taxon>Campylobacteraceae</taxon>
        <taxon>Campylobacter</taxon>
    </lineage>
</organism>
<dbReference type="Pfam" id="PF00288">
    <property type="entry name" value="GHMP_kinases_N"/>
    <property type="match status" value="1"/>
</dbReference>
<dbReference type="EMBL" id="UFVD01000001">
    <property type="protein sequence ID" value="SUX09707.1"/>
    <property type="molecule type" value="Genomic_DNA"/>
</dbReference>
<proteinExistence type="predicted"/>
<dbReference type="NCBIfam" id="NF003216">
    <property type="entry name" value="PRK04181.1"/>
    <property type="match status" value="1"/>
</dbReference>
<dbReference type="GO" id="GO:0005524">
    <property type="term" value="F:ATP binding"/>
    <property type="evidence" value="ECO:0007669"/>
    <property type="project" value="UniProtKB-KW"/>
</dbReference>
<dbReference type="GO" id="GO:0050515">
    <property type="term" value="F:4-(cytidine 5'-diphospho)-2-C-methyl-D-erythritol kinase activity"/>
    <property type="evidence" value="ECO:0007669"/>
    <property type="project" value="InterPro"/>
</dbReference>
<dbReference type="GeneID" id="93090609"/>
<evidence type="ECO:0000313" key="8">
    <source>
        <dbReference type="Proteomes" id="UP000254920"/>
    </source>
</evidence>
<sequence length="248" mass="28090">MRSYAKLNVFLKITGFRGNYHEISSRFILFENLFDEIEFVKTSENDKFEIDANINIQDNIIKKTYEKLCLCGYKNKLDEFFKFHKVKLIKNIPMGSGLGGGSSNAATFLRLANKEINLGICDESLMQIGSQIGADVAFFISGFKSANVSGIGENIKEFIDEIPNLEVFTPNLFCSTKDVYEKFRSDFSGKFDINLAKNLENLSSKKILQIYKNTQLNDLLEPCKKLYSLSLKENEFLSGSGSSYFLVS</sequence>
<gene>
    <name evidence="7" type="primary">ispE</name>
    <name evidence="7" type="ORF">NCTC12475_00159</name>
</gene>
<protein>
    <recommendedName>
        <fullName evidence="1">4-diphosphocytidyl-2-C-methyl-D-erythritol kinase</fullName>
    </recommendedName>
</protein>
<feature type="domain" description="GHMP kinase N-terminal" evidence="6">
    <location>
        <begin position="60"/>
        <end position="142"/>
    </location>
</feature>
<evidence type="ECO:0000313" key="7">
    <source>
        <dbReference type="EMBL" id="SUX09707.1"/>
    </source>
</evidence>
<dbReference type="STRING" id="32024.GCA_000788295_00077"/>
<reference evidence="7 8" key="1">
    <citation type="submission" date="2018-06" db="EMBL/GenBank/DDBJ databases">
        <authorList>
            <consortium name="Pathogen Informatics"/>
            <person name="Doyle S."/>
        </authorList>
    </citation>
    <scope>NUCLEOTIDE SEQUENCE [LARGE SCALE GENOMIC DNA]</scope>
    <source>
        <strain evidence="7 8">NCTC12475</strain>
    </source>
</reference>
<evidence type="ECO:0000256" key="3">
    <source>
        <dbReference type="ARBA" id="ARBA00022741"/>
    </source>
</evidence>
<evidence type="ECO:0000256" key="1">
    <source>
        <dbReference type="ARBA" id="ARBA00017473"/>
    </source>
</evidence>